<reference evidence="3 4" key="1">
    <citation type="journal article" date="2019" name="New Phytol.">
        <title>Comparative genomics reveals unique wood-decay strategies and fruiting body development in the Schizophyllaceae.</title>
        <authorList>
            <person name="Almasi E."/>
            <person name="Sahu N."/>
            <person name="Krizsan K."/>
            <person name="Balint B."/>
            <person name="Kovacs G.M."/>
            <person name="Kiss B."/>
            <person name="Cseklye J."/>
            <person name="Drula E."/>
            <person name="Henrissat B."/>
            <person name="Nagy I."/>
            <person name="Chovatia M."/>
            <person name="Adam C."/>
            <person name="LaButti K."/>
            <person name="Lipzen A."/>
            <person name="Riley R."/>
            <person name="Grigoriev I.V."/>
            <person name="Nagy L.G."/>
        </authorList>
    </citation>
    <scope>NUCLEOTIDE SEQUENCE [LARGE SCALE GENOMIC DNA]</scope>
    <source>
        <strain evidence="3 4">NL-1724</strain>
    </source>
</reference>
<dbReference type="PANTHER" id="PTHR13947:SF37">
    <property type="entry name" value="LD18367P"/>
    <property type="match status" value="1"/>
</dbReference>
<proteinExistence type="predicted"/>
<name>A0A550CN01_9AGAR</name>
<dbReference type="OrthoDB" id="2564232at2759"/>
<dbReference type="Proteomes" id="UP000320762">
    <property type="component" value="Unassembled WGS sequence"/>
</dbReference>
<dbReference type="Pfam" id="PF00583">
    <property type="entry name" value="Acetyltransf_1"/>
    <property type="match status" value="1"/>
</dbReference>
<keyword evidence="4" id="KW-1185">Reference proteome</keyword>
<evidence type="ECO:0000259" key="2">
    <source>
        <dbReference type="PROSITE" id="PS51186"/>
    </source>
</evidence>
<gene>
    <name evidence="3" type="ORF">BD626DRAFT_566796</name>
</gene>
<protein>
    <recommendedName>
        <fullName evidence="2">N-acetyltransferase domain-containing protein</fullName>
    </recommendedName>
</protein>
<dbReference type="PANTHER" id="PTHR13947">
    <property type="entry name" value="GNAT FAMILY N-ACETYLTRANSFERASE"/>
    <property type="match status" value="1"/>
</dbReference>
<dbReference type="PROSITE" id="PS51186">
    <property type="entry name" value="GNAT"/>
    <property type="match status" value="1"/>
</dbReference>
<dbReference type="InterPro" id="IPR000182">
    <property type="entry name" value="GNAT_dom"/>
</dbReference>
<keyword evidence="1" id="KW-0808">Transferase</keyword>
<dbReference type="InterPro" id="IPR050769">
    <property type="entry name" value="NAT_camello-type"/>
</dbReference>
<dbReference type="GO" id="GO:0008080">
    <property type="term" value="F:N-acetyltransferase activity"/>
    <property type="evidence" value="ECO:0007669"/>
    <property type="project" value="InterPro"/>
</dbReference>
<sequence length="261" mass="29848">MSVESPSARIRPLSTTNAEERKIVMRLIAKHGMEGLAAANRRAYTSPSLLALWFAVSSAFVEYMHWWPSQQAAELKGFWPWLSPIRGYAPFLVVLLVAADWFNRPHFEDRLQATLRAEDMRDPHAYYAQPLGSGLWLLDYDNEIIGLAAVKVREPSSATPTPTAAALTHFTVIEPYRPANIQRDLLQHALRQAFHSNGSITSVYAEDDALCPYTQRVLREEGFRTADSKPLRRMGFMRWQVRECVLMRDQWDTRQSEVQGK</sequence>
<dbReference type="SUPFAM" id="SSF55729">
    <property type="entry name" value="Acyl-CoA N-acyltransferases (Nat)"/>
    <property type="match status" value="1"/>
</dbReference>
<dbReference type="Gene3D" id="3.40.630.30">
    <property type="match status" value="1"/>
</dbReference>
<accession>A0A550CN01</accession>
<dbReference type="AlphaFoldDB" id="A0A550CN01"/>
<evidence type="ECO:0000256" key="1">
    <source>
        <dbReference type="ARBA" id="ARBA00022679"/>
    </source>
</evidence>
<feature type="domain" description="N-acetyltransferase" evidence="2">
    <location>
        <begin position="94"/>
        <end position="252"/>
    </location>
</feature>
<dbReference type="EMBL" id="VDMD01000004">
    <property type="protein sequence ID" value="TRM66171.1"/>
    <property type="molecule type" value="Genomic_DNA"/>
</dbReference>
<comment type="caution">
    <text evidence="3">The sequence shown here is derived from an EMBL/GenBank/DDBJ whole genome shotgun (WGS) entry which is preliminary data.</text>
</comment>
<evidence type="ECO:0000313" key="3">
    <source>
        <dbReference type="EMBL" id="TRM66171.1"/>
    </source>
</evidence>
<evidence type="ECO:0000313" key="4">
    <source>
        <dbReference type="Proteomes" id="UP000320762"/>
    </source>
</evidence>
<organism evidence="3 4">
    <name type="scientific">Schizophyllum amplum</name>
    <dbReference type="NCBI Taxonomy" id="97359"/>
    <lineage>
        <taxon>Eukaryota</taxon>
        <taxon>Fungi</taxon>
        <taxon>Dikarya</taxon>
        <taxon>Basidiomycota</taxon>
        <taxon>Agaricomycotina</taxon>
        <taxon>Agaricomycetes</taxon>
        <taxon>Agaricomycetidae</taxon>
        <taxon>Agaricales</taxon>
        <taxon>Schizophyllaceae</taxon>
        <taxon>Schizophyllum</taxon>
    </lineage>
</organism>
<dbReference type="InterPro" id="IPR016181">
    <property type="entry name" value="Acyl_CoA_acyltransferase"/>
</dbReference>